<dbReference type="OrthoDB" id="8041036at2"/>
<evidence type="ECO:0000313" key="1">
    <source>
        <dbReference type="EMBL" id="TCC08787.1"/>
    </source>
</evidence>
<evidence type="ECO:0000313" key="2">
    <source>
        <dbReference type="Proteomes" id="UP000292346"/>
    </source>
</evidence>
<proteinExistence type="predicted"/>
<organism evidence="1 2">
    <name type="scientific">Kribbella soli</name>
    <dbReference type="NCBI Taxonomy" id="1124743"/>
    <lineage>
        <taxon>Bacteria</taxon>
        <taxon>Bacillati</taxon>
        <taxon>Actinomycetota</taxon>
        <taxon>Actinomycetes</taxon>
        <taxon>Propionibacteriales</taxon>
        <taxon>Kribbellaceae</taxon>
        <taxon>Kribbella</taxon>
    </lineage>
</organism>
<sequence length="471" mass="51844">MLTGLSRAELTAQYLDEIKRRGISAAELVSTHPESIGLQSVYGGRYLARPLFLGADECDQLANDILTMHAALTSLPDKLYGGDLAAFARSVGMTDVQVSAVLRSRGATVTKQSRADLYLDENGFKLLEFNMGSALGGIDQSDMARALLDQPILAEFAQTHRLAYVDTMREQVNNMFVESGFSHGSRPVLATVDWPSSYETLEPYMRHFATRLQDMGIDAHVGHIGQLEVRDGGVWLGDVKVDIIQRLFMLEDLLEHSDASAMMDPILDAAARGEVKIFTPLDAEMFASKGALAVLSDEANRQYFDQQTLTSLDRILPWTRMVRSGPVTLEDGKQVELLDYVLGHQAELVLKPTSRHSGEGVLLGWRADTDGELWEERVREALDGPWVVQRRIRPVPELFPMQDGDPAPWIVNWGVYTVVNGFGGVYARAMSVESDVEVVRLDAGASVGCCLHALPEDSDVEPGSALPVRKN</sequence>
<comment type="caution">
    <text evidence="1">The sequence shown here is derived from an EMBL/GenBank/DDBJ whole genome shotgun (WGS) entry which is preliminary data.</text>
</comment>
<gene>
    <name evidence="1" type="ORF">E0H45_18150</name>
</gene>
<dbReference type="EMBL" id="SJJZ01000002">
    <property type="protein sequence ID" value="TCC08787.1"/>
    <property type="molecule type" value="Genomic_DNA"/>
</dbReference>
<dbReference type="AlphaFoldDB" id="A0A4R0HCM2"/>
<evidence type="ECO:0008006" key="3">
    <source>
        <dbReference type="Google" id="ProtNLM"/>
    </source>
</evidence>
<dbReference type="Proteomes" id="UP000292346">
    <property type="component" value="Unassembled WGS sequence"/>
</dbReference>
<keyword evidence="2" id="KW-1185">Reference proteome</keyword>
<protein>
    <recommendedName>
        <fullName evidence="3">Circularly permuted ATP-grasp superfamily protein</fullName>
    </recommendedName>
</protein>
<reference evidence="1 2" key="1">
    <citation type="submission" date="2019-02" db="EMBL/GenBank/DDBJ databases">
        <title>Kribbella capetownensis sp. nov. and Kribbella speibonae sp. nov., isolated from soil.</title>
        <authorList>
            <person name="Curtis S.M."/>
            <person name="Norton I."/>
            <person name="Everest G.J."/>
            <person name="Meyers P.R."/>
        </authorList>
    </citation>
    <scope>NUCLEOTIDE SEQUENCE [LARGE SCALE GENOMIC DNA]</scope>
    <source>
        <strain evidence="1 2">KCTC 29219</strain>
    </source>
</reference>
<dbReference type="SUPFAM" id="SSF56059">
    <property type="entry name" value="Glutathione synthetase ATP-binding domain-like"/>
    <property type="match status" value="1"/>
</dbReference>
<name>A0A4R0HCM2_9ACTN</name>
<accession>A0A4R0HCM2</accession>